<evidence type="ECO:0000313" key="5">
    <source>
        <dbReference type="Proteomes" id="UP001596084"/>
    </source>
</evidence>
<feature type="signal peptide" evidence="2">
    <location>
        <begin position="1"/>
        <end position="43"/>
    </location>
</feature>
<dbReference type="RefSeq" id="WP_068834681.1">
    <property type="nucleotide sequence ID" value="NZ_JBHSMX010000063.1"/>
</dbReference>
<organism evidence="4 5">
    <name type="scientific">Polaromonas jejuensis</name>
    <dbReference type="NCBI Taxonomy" id="457502"/>
    <lineage>
        <taxon>Bacteria</taxon>
        <taxon>Pseudomonadati</taxon>
        <taxon>Pseudomonadota</taxon>
        <taxon>Betaproteobacteria</taxon>
        <taxon>Burkholderiales</taxon>
        <taxon>Comamonadaceae</taxon>
        <taxon>Polaromonas</taxon>
    </lineage>
</organism>
<dbReference type="Gene3D" id="1.10.238.10">
    <property type="entry name" value="EF-hand"/>
    <property type="match status" value="1"/>
</dbReference>
<dbReference type="SMART" id="SM00054">
    <property type="entry name" value="EFh"/>
    <property type="match status" value="2"/>
</dbReference>
<dbReference type="InterPro" id="IPR018247">
    <property type="entry name" value="EF_Hand_1_Ca_BS"/>
</dbReference>
<sequence>MPIPEATAADQTSSRFNVPRFYLRATMLTLSAAAALLAPGAHAQTAEPAAPAPQATASQTPAAPRYSAQELERAFNFIDANHDGKISREEAAGFRGVAKYFDEADLNKDNFLSREEFDNAMNGGKSK</sequence>
<feature type="compositionally biased region" description="Low complexity" evidence="1">
    <location>
        <begin position="40"/>
        <end position="64"/>
    </location>
</feature>
<gene>
    <name evidence="4" type="ORF">ACFPP7_19815</name>
</gene>
<dbReference type="Proteomes" id="UP001596084">
    <property type="component" value="Unassembled WGS sequence"/>
</dbReference>
<evidence type="ECO:0000256" key="1">
    <source>
        <dbReference type="SAM" id="MobiDB-lite"/>
    </source>
</evidence>
<accession>A0ABW0QED4</accession>
<keyword evidence="5" id="KW-1185">Reference proteome</keyword>
<feature type="region of interest" description="Disordered" evidence="1">
    <location>
        <begin position="40"/>
        <end position="66"/>
    </location>
</feature>
<keyword evidence="2" id="KW-0732">Signal</keyword>
<evidence type="ECO:0000313" key="4">
    <source>
        <dbReference type="EMBL" id="MFC5523140.1"/>
    </source>
</evidence>
<feature type="domain" description="EF-hand" evidence="3">
    <location>
        <begin position="66"/>
        <end position="101"/>
    </location>
</feature>
<evidence type="ECO:0000256" key="2">
    <source>
        <dbReference type="SAM" id="SignalP"/>
    </source>
</evidence>
<protein>
    <recommendedName>
        <fullName evidence="3">EF-hand domain-containing protein</fullName>
    </recommendedName>
</protein>
<evidence type="ECO:0000259" key="3">
    <source>
        <dbReference type="PROSITE" id="PS50222"/>
    </source>
</evidence>
<proteinExistence type="predicted"/>
<dbReference type="InterPro" id="IPR002048">
    <property type="entry name" value="EF_hand_dom"/>
</dbReference>
<reference evidence="5" key="1">
    <citation type="journal article" date="2019" name="Int. J. Syst. Evol. Microbiol.">
        <title>The Global Catalogue of Microorganisms (GCM) 10K type strain sequencing project: providing services to taxonomists for standard genome sequencing and annotation.</title>
        <authorList>
            <consortium name="The Broad Institute Genomics Platform"/>
            <consortium name="The Broad Institute Genome Sequencing Center for Infectious Disease"/>
            <person name="Wu L."/>
            <person name="Ma J."/>
        </authorList>
    </citation>
    <scope>NUCLEOTIDE SEQUENCE [LARGE SCALE GENOMIC DNA]</scope>
    <source>
        <strain evidence="5">CGMCC 4.7277</strain>
    </source>
</reference>
<dbReference type="PROSITE" id="PS50222">
    <property type="entry name" value="EF_HAND_2"/>
    <property type="match status" value="2"/>
</dbReference>
<feature type="domain" description="EF-hand" evidence="3">
    <location>
        <begin position="102"/>
        <end position="127"/>
    </location>
</feature>
<dbReference type="SUPFAM" id="SSF47473">
    <property type="entry name" value="EF-hand"/>
    <property type="match status" value="1"/>
</dbReference>
<comment type="caution">
    <text evidence="4">The sequence shown here is derived from an EMBL/GenBank/DDBJ whole genome shotgun (WGS) entry which is preliminary data.</text>
</comment>
<feature type="chain" id="PRO_5046399666" description="EF-hand domain-containing protein" evidence="2">
    <location>
        <begin position="44"/>
        <end position="127"/>
    </location>
</feature>
<dbReference type="PROSITE" id="PS00018">
    <property type="entry name" value="EF_HAND_1"/>
    <property type="match status" value="1"/>
</dbReference>
<dbReference type="InterPro" id="IPR011992">
    <property type="entry name" value="EF-hand-dom_pair"/>
</dbReference>
<dbReference type="EMBL" id="JBHSMX010000063">
    <property type="protein sequence ID" value="MFC5523140.1"/>
    <property type="molecule type" value="Genomic_DNA"/>
</dbReference>
<dbReference type="Pfam" id="PF13202">
    <property type="entry name" value="EF-hand_5"/>
    <property type="match status" value="2"/>
</dbReference>
<name>A0ABW0QED4_9BURK</name>